<dbReference type="Proteomes" id="UP001054945">
    <property type="component" value="Unassembled WGS sequence"/>
</dbReference>
<dbReference type="GO" id="GO:0008270">
    <property type="term" value="F:zinc ion binding"/>
    <property type="evidence" value="ECO:0007669"/>
    <property type="project" value="UniProtKB-KW"/>
</dbReference>
<dbReference type="Gene3D" id="3.30.160.60">
    <property type="entry name" value="Classic Zinc Finger"/>
    <property type="match status" value="1"/>
</dbReference>
<gene>
    <name evidence="7" type="ORF">CEXT_60871</name>
</gene>
<feature type="domain" description="C2H2-type" evidence="6">
    <location>
        <begin position="52"/>
        <end position="80"/>
    </location>
</feature>
<protein>
    <recommendedName>
        <fullName evidence="6">C2H2-type domain-containing protein</fullName>
    </recommendedName>
</protein>
<dbReference type="AlphaFoldDB" id="A0AAV4MFH8"/>
<dbReference type="PROSITE" id="PS50157">
    <property type="entry name" value="ZINC_FINGER_C2H2_2"/>
    <property type="match status" value="1"/>
</dbReference>
<dbReference type="FunFam" id="3.30.160.60:FF:000100">
    <property type="entry name" value="Zinc finger 45-like"/>
    <property type="match status" value="1"/>
</dbReference>
<keyword evidence="3 5" id="KW-0863">Zinc-finger</keyword>
<evidence type="ECO:0000259" key="6">
    <source>
        <dbReference type="PROSITE" id="PS50157"/>
    </source>
</evidence>
<comment type="caution">
    <text evidence="7">The sequence shown here is derived from an EMBL/GenBank/DDBJ whole genome shotgun (WGS) entry which is preliminary data.</text>
</comment>
<sequence>MAIDIMKSTTVPKKKFSDVYEWLTNGNQFERDYPLCGLNLKAFYKYHQEKSFSCPNCDKSFREKRDRDRHIRSIHTGENHSLAKLVLSEAKDFSCSDVTMGLALSGKKV</sequence>
<dbReference type="InterPro" id="IPR036236">
    <property type="entry name" value="Znf_C2H2_sf"/>
</dbReference>
<evidence type="ECO:0000256" key="4">
    <source>
        <dbReference type="ARBA" id="ARBA00022833"/>
    </source>
</evidence>
<keyword evidence="4" id="KW-0862">Zinc</keyword>
<dbReference type="EMBL" id="BPLR01002152">
    <property type="protein sequence ID" value="GIX70575.1"/>
    <property type="molecule type" value="Genomic_DNA"/>
</dbReference>
<evidence type="ECO:0000313" key="7">
    <source>
        <dbReference type="EMBL" id="GIX70575.1"/>
    </source>
</evidence>
<dbReference type="PROSITE" id="PS00028">
    <property type="entry name" value="ZINC_FINGER_C2H2_1"/>
    <property type="match status" value="1"/>
</dbReference>
<dbReference type="SUPFAM" id="SSF57667">
    <property type="entry name" value="beta-beta-alpha zinc fingers"/>
    <property type="match status" value="1"/>
</dbReference>
<evidence type="ECO:0000256" key="2">
    <source>
        <dbReference type="ARBA" id="ARBA00022737"/>
    </source>
</evidence>
<keyword evidence="8" id="KW-1185">Reference proteome</keyword>
<proteinExistence type="predicted"/>
<dbReference type="InterPro" id="IPR013087">
    <property type="entry name" value="Znf_C2H2_type"/>
</dbReference>
<keyword evidence="1" id="KW-0479">Metal-binding</keyword>
<accession>A0AAV4MFH8</accession>
<evidence type="ECO:0000256" key="1">
    <source>
        <dbReference type="ARBA" id="ARBA00022723"/>
    </source>
</evidence>
<evidence type="ECO:0000256" key="3">
    <source>
        <dbReference type="ARBA" id="ARBA00022771"/>
    </source>
</evidence>
<evidence type="ECO:0000256" key="5">
    <source>
        <dbReference type="PROSITE-ProRule" id="PRU00042"/>
    </source>
</evidence>
<name>A0AAV4MFH8_CAEEX</name>
<organism evidence="7 8">
    <name type="scientific">Caerostris extrusa</name>
    <name type="common">Bark spider</name>
    <name type="synonym">Caerostris bankana</name>
    <dbReference type="NCBI Taxonomy" id="172846"/>
    <lineage>
        <taxon>Eukaryota</taxon>
        <taxon>Metazoa</taxon>
        <taxon>Ecdysozoa</taxon>
        <taxon>Arthropoda</taxon>
        <taxon>Chelicerata</taxon>
        <taxon>Arachnida</taxon>
        <taxon>Araneae</taxon>
        <taxon>Araneomorphae</taxon>
        <taxon>Entelegynae</taxon>
        <taxon>Araneoidea</taxon>
        <taxon>Araneidae</taxon>
        <taxon>Caerostris</taxon>
    </lineage>
</organism>
<reference evidence="7 8" key="1">
    <citation type="submission" date="2021-06" db="EMBL/GenBank/DDBJ databases">
        <title>Caerostris extrusa draft genome.</title>
        <authorList>
            <person name="Kono N."/>
            <person name="Arakawa K."/>
        </authorList>
    </citation>
    <scope>NUCLEOTIDE SEQUENCE [LARGE SCALE GENOMIC DNA]</scope>
</reference>
<evidence type="ECO:0000313" key="8">
    <source>
        <dbReference type="Proteomes" id="UP001054945"/>
    </source>
</evidence>
<dbReference type="SMART" id="SM00355">
    <property type="entry name" value="ZnF_C2H2"/>
    <property type="match status" value="1"/>
</dbReference>
<keyword evidence="2" id="KW-0677">Repeat</keyword>